<proteinExistence type="predicted"/>
<accession>S2EWC2</accession>
<keyword evidence="2" id="KW-1185">Reference proteome</keyword>
<evidence type="ECO:0000313" key="1">
    <source>
        <dbReference type="EMBL" id="EPA06519.1"/>
    </source>
</evidence>
<name>S2EWC2_9ARCH</name>
<organism evidence="1 2">
    <name type="scientific">Candidatus Nitrosarchaeum limnium BG20</name>
    <dbReference type="NCBI Taxonomy" id="859192"/>
    <lineage>
        <taxon>Archaea</taxon>
        <taxon>Nitrososphaerota</taxon>
        <taxon>Nitrososphaeria</taxon>
        <taxon>Nitrosopumilales</taxon>
        <taxon>Nitrosopumilaceae</taxon>
        <taxon>Nitrosarchaeum</taxon>
    </lineage>
</organism>
<dbReference type="AlphaFoldDB" id="S2EWC2"/>
<comment type="caution">
    <text evidence="1">The sequence shown here is derived from an EMBL/GenBank/DDBJ whole genome shotgun (WGS) entry which is preliminary data.</text>
</comment>
<reference evidence="1 2" key="1">
    <citation type="journal article" date="2012" name="J. Bacteriol.">
        <title>Genome Sequence of "Candidatus Nitrosoarchaeum limnia" BG20, a Low-Salinity Ammonia-Oxidizing Archaeon from the San Francisco Bay Estuary.</title>
        <authorList>
            <person name="Mosier A.C."/>
            <person name="Allen E.E."/>
            <person name="Kim M."/>
            <person name="Ferriera S."/>
            <person name="Francis C.A."/>
        </authorList>
    </citation>
    <scope>NUCLEOTIDE SEQUENCE [LARGE SCALE GENOMIC DNA]</scope>
    <source>
        <strain evidence="1 2">BG20</strain>
    </source>
</reference>
<protein>
    <submittedName>
        <fullName evidence="1">Uncharacterized protein</fullName>
    </submittedName>
</protein>
<evidence type="ECO:0000313" key="2">
    <source>
        <dbReference type="Proteomes" id="UP000014065"/>
    </source>
</evidence>
<sequence length="54" mass="6402">MTLRLQTIFHCVNHPGNRHDISKRYERNPCFHTDGKGKFRLLSNSEIKKFKKSS</sequence>
<dbReference type="Proteomes" id="UP000014065">
    <property type="component" value="Unassembled WGS sequence"/>
</dbReference>
<gene>
    <name evidence="1" type="ORF">BG20_I1687</name>
</gene>
<dbReference type="EMBL" id="AHJG01000042">
    <property type="protein sequence ID" value="EPA06519.1"/>
    <property type="molecule type" value="Genomic_DNA"/>
</dbReference>